<gene>
    <name evidence="1" type="ORF">LMG8286_00118</name>
</gene>
<reference evidence="1 2" key="1">
    <citation type="submission" date="2020-11" db="EMBL/GenBank/DDBJ databases">
        <authorList>
            <person name="Peeters C."/>
        </authorList>
    </citation>
    <scope>NUCLEOTIDE SEQUENCE [LARGE SCALE GENOMIC DNA]</scope>
    <source>
        <strain evidence="1 2">LMG 8286</strain>
    </source>
</reference>
<sequence length="33" mass="3458">MSGMLEKAVIALTIVMGAICAWAVLTPNHLFVG</sequence>
<organism evidence="1 2">
    <name type="scientific">Campylobacter suis</name>
    <dbReference type="NCBI Taxonomy" id="2790657"/>
    <lineage>
        <taxon>Bacteria</taxon>
        <taxon>Pseudomonadati</taxon>
        <taxon>Campylobacterota</taxon>
        <taxon>Epsilonproteobacteria</taxon>
        <taxon>Campylobacterales</taxon>
        <taxon>Campylobacteraceae</taxon>
        <taxon>Campylobacter</taxon>
    </lineage>
</organism>
<keyword evidence="2" id="KW-1185">Reference proteome</keyword>
<dbReference type="Proteomes" id="UP000789359">
    <property type="component" value="Unassembled WGS sequence"/>
</dbReference>
<proteinExistence type="predicted"/>
<dbReference type="EMBL" id="CAJHOE010000001">
    <property type="protein sequence ID" value="CAD7286287.1"/>
    <property type="molecule type" value="Genomic_DNA"/>
</dbReference>
<evidence type="ECO:0000313" key="1">
    <source>
        <dbReference type="EMBL" id="CAD7286287.1"/>
    </source>
</evidence>
<evidence type="ECO:0000313" key="2">
    <source>
        <dbReference type="Proteomes" id="UP000789359"/>
    </source>
</evidence>
<comment type="caution">
    <text evidence="1">The sequence shown here is derived from an EMBL/GenBank/DDBJ whole genome shotgun (WGS) entry which is preliminary data.</text>
</comment>
<protein>
    <submittedName>
        <fullName evidence="1">Uncharacterized protein</fullName>
    </submittedName>
</protein>
<name>A0ABN7K1D8_9BACT</name>
<accession>A0ABN7K1D8</accession>